<dbReference type="PANTHER" id="PTHR34653">
    <property type="match status" value="1"/>
</dbReference>
<evidence type="ECO:0000256" key="3">
    <source>
        <dbReference type="ARBA" id="ARBA00023143"/>
    </source>
</evidence>
<organism evidence="7 8">
    <name type="scientific">Alkalibacterium iburiense</name>
    <dbReference type="NCBI Taxonomy" id="290589"/>
    <lineage>
        <taxon>Bacteria</taxon>
        <taxon>Bacillati</taxon>
        <taxon>Bacillota</taxon>
        <taxon>Bacilli</taxon>
        <taxon>Lactobacillales</taxon>
        <taxon>Carnobacteriaceae</taxon>
        <taxon>Alkalibacterium</taxon>
    </lineage>
</organism>
<evidence type="ECO:0000256" key="4">
    <source>
        <dbReference type="HAMAP-Rule" id="MF_00724"/>
    </source>
</evidence>
<dbReference type="Pfam" id="PF02049">
    <property type="entry name" value="FliE"/>
    <property type="match status" value="1"/>
</dbReference>
<comment type="caution">
    <text evidence="7">The sequence shown here is derived from an EMBL/GenBank/DDBJ whole genome shotgun (WGS) entry which is preliminary data.</text>
</comment>
<keyword evidence="7" id="KW-0282">Flagellum</keyword>
<keyword evidence="8" id="KW-1185">Reference proteome</keyword>
<evidence type="ECO:0000313" key="8">
    <source>
        <dbReference type="Proteomes" id="UP001501166"/>
    </source>
</evidence>
<comment type="subcellular location">
    <subcellularLocation>
        <location evidence="1 4">Bacterial flagellum basal body</location>
    </subcellularLocation>
</comment>
<sequence length="104" mass="11746">MINQMNSLYSETLRQVQNVSQKSPVHKTETENDEFSSILKNSLQSLESKQSESADAVRSLIDGSADDLHTVMIKTTEAQLSLEVAVQLRNRALEAYNEIKNMQF</sequence>
<evidence type="ECO:0000256" key="2">
    <source>
        <dbReference type="ARBA" id="ARBA00009272"/>
    </source>
</evidence>
<dbReference type="PRINTS" id="PR01006">
    <property type="entry name" value="FLGHOOKFLIE"/>
</dbReference>
<proteinExistence type="inferred from homology"/>
<dbReference type="NCBIfam" id="TIGR00205">
    <property type="entry name" value="fliE"/>
    <property type="match status" value="1"/>
</dbReference>
<evidence type="ECO:0000256" key="5">
    <source>
        <dbReference type="NCBIfam" id="TIGR00205"/>
    </source>
</evidence>
<dbReference type="RefSeq" id="WP_343754990.1">
    <property type="nucleotide sequence ID" value="NZ_BAAACW010000080.1"/>
</dbReference>
<protein>
    <recommendedName>
        <fullName evidence="4 5">Flagellar hook-basal body complex protein FliE</fullName>
    </recommendedName>
</protein>
<comment type="similarity">
    <text evidence="2 4">Belongs to the FliE family.</text>
</comment>
<feature type="compositionally biased region" description="Polar residues" evidence="6">
    <location>
        <begin position="1"/>
        <end position="23"/>
    </location>
</feature>
<dbReference type="Proteomes" id="UP001501166">
    <property type="component" value="Unassembled WGS sequence"/>
</dbReference>
<keyword evidence="7" id="KW-0966">Cell projection</keyword>
<reference evidence="7 8" key="1">
    <citation type="journal article" date="2019" name="Int. J. Syst. Evol. Microbiol.">
        <title>The Global Catalogue of Microorganisms (GCM) 10K type strain sequencing project: providing services to taxonomists for standard genome sequencing and annotation.</title>
        <authorList>
            <consortium name="The Broad Institute Genomics Platform"/>
            <consortium name="The Broad Institute Genome Sequencing Center for Infectious Disease"/>
            <person name="Wu L."/>
            <person name="Ma J."/>
        </authorList>
    </citation>
    <scope>NUCLEOTIDE SEQUENCE [LARGE SCALE GENOMIC DNA]</scope>
    <source>
        <strain evidence="7 8">JCM 12662</strain>
    </source>
</reference>
<evidence type="ECO:0000256" key="6">
    <source>
        <dbReference type="SAM" id="MobiDB-lite"/>
    </source>
</evidence>
<feature type="region of interest" description="Disordered" evidence="6">
    <location>
        <begin position="1"/>
        <end position="36"/>
    </location>
</feature>
<evidence type="ECO:0000256" key="1">
    <source>
        <dbReference type="ARBA" id="ARBA00004117"/>
    </source>
</evidence>
<dbReference type="HAMAP" id="MF_00724">
    <property type="entry name" value="FliE"/>
    <property type="match status" value="1"/>
</dbReference>
<dbReference type="EMBL" id="BAAACW010000080">
    <property type="protein sequence ID" value="GAA0362143.1"/>
    <property type="molecule type" value="Genomic_DNA"/>
</dbReference>
<name>A0ABN0XF87_9LACT</name>
<keyword evidence="7" id="KW-0969">Cilium</keyword>
<keyword evidence="3 4" id="KW-0975">Bacterial flagellum</keyword>
<evidence type="ECO:0000313" key="7">
    <source>
        <dbReference type="EMBL" id="GAA0362143.1"/>
    </source>
</evidence>
<dbReference type="PANTHER" id="PTHR34653:SF1">
    <property type="entry name" value="FLAGELLAR HOOK-BASAL BODY COMPLEX PROTEIN FLIE"/>
    <property type="match status" value="1"/>
</dbReference>
<accession>A0ABN0XF87</accession>
<gene>
    <name evidence="4 7" type="primary">fliE</name>
    <name evidence="7" type="ORF">GCM10008932_13480</name>
</gene>
<dbReference type="InterPro" id="IPR001624">
    <property type="entry name" value="FliE"/>
</dbReference>